<gene>
    <name evidence="2" type="ORF">RHOBADRAFT_54795</name>
</gene>
<protein>
    <recommendedName>
        <fullName evidence="4">Rgp1-domain-containing protein</fullName>
    </recommendedName>
</protein>
<dbReference type="GeneID" id="28977952"/>
<sequence length="1120" mass="113346">MSSSGGLSVSVSPGASAFFAGELFTATVTLRNTLPPSTPRPPPSTSSPAPPHAPRPPPPRQAHAGHARAASSVTPSSWQRPPLTPQRDRSSPGYFDSAGPSSSPARASPHGSTLHPSLSAAASASTSHLPSPTSPTAARRITSAYSPSLAPAASPSSALADPALPTRKGLIGTAPTSAPASGGALGAGPGAGLYANGPRRPGMLGAAGRGHARAQSMAVSSPDLRLGGAAGGGGAGPGARNFTAPAPALAQRGYSAGPLGNGRRAGKDDTGPPSSDEMPSPSDSPHAAPDFPDDAAFPVSASTSSAAPPIFPRRPTFGHQRTPSHLGCPGATGALSPSSLTGASASAGSGSIYGSGNARARISTFTLASQSDSESDDERDPAGAAALNGRGGLYGARGQDESPSAASGYARRFFSAPAGPGPTSSSSSSRAPLGPSPPDEPAHDPNTISVLWAFAHLEGAFEVDESLIKPAEFLEVKRLLAGGQGGVGVGGGTLEERRTQGGWRSWLFSGGGAGGSVQGGASGPGSGRARGRADEEAEGAASLEERKRLAVEERAVPMLSCPPSILGVDVVLKPGESRSYTYTLRIPADLPPSFRGKAIKFNYHLVVGTHRILLSPSTAHHDAPRAGDAHGSVSRVMRVPLRVYNHVGVTGARPFYDLTNPVIFQRDEATVAEAAPSSRLAASASRTTKPAQLELASAPSPALDAPSGKADFESYASTLLASVVGLSPDLGPASSTSAGLSPTLEPVRSPSIMEAPPALRPEMSSHRGGGGQSLGGTGGTAIEGFGVEEESGGCKAAVEIVSRNSQKVSYDINKDGYQVASLTLVKSAYRLGETVNGSVLINGGEGRVLRVSARLETHELVETSISTLPAPRMRQITRRQHAEHHEMVLDSARIGFALAIPSGATPDFGTSGVKLQWSVKLSFLVIPPSPDAPVGSSSGPPSRRGTPTSNGAATPPRSQQGGGHGRSKSFAYGFEPAVPLTLPPPPMILPSGAAHLMPVPHPPSPDPTAANAQQPVPHVSYRAVPDLGFVPVPFSSASSDKATSAPPAMGPLQKTARGAMHRPQPSISSGRAMAGGASSVTGAGSTVLVPAKVETVECSIPIKCYPGNTPFRPTVSVFEA</sequence>
<feature type="region of interest" description="Disordered" evidence="1">
    <location>
        <begin position="513"/>
        <end position="541"/>
    </location>
</feature>
<proteinExistence type="predicted"/>
<evidence type="ECO:0000313" key="3">
    <source>
        <dbReference type="Proteomes" id="UP000053890"/>
    </source>
</evidence>
<feature type="compositionally biased region" description="Low complexity" evidence="1">
    <location>
        <begin position="415"/>
        <end position="433"/>
    </location>
</feature>
<dbReference type="EMBL" id="KQ474082">
    <property type="protein sequence ID" value="KPV73591.1"/>
    <property type="molecule type" value="Genomic_DNA"/>
</dbReference>
<feature type="compositionally biased region" description="Low complexity" evidence="1">
    <location>
        <begin position="333"/>
        <end position="358"/>
    </location>
</feature>
<evidence type="ECO:0008006" key="4">
    <source>
        <dbReference type="Google" id="ProtNLM"/>
    </source>
</evidence>
<evidence type="ECO:0000313" key="2">
    <source>
        <dbReference type="EMBL" id="KPV73591.1"/>
    </source>
</evidence>
<dbReference type="STRING" id="578459.A0A0P9EWD9"/>
<feature type="region of interest" description="Disordered" evidence="1">
    <location>
        <begin position="930"/>
        <end position="970"/>
    </location>
</feature>
<reference evidence="2 3" key="1">
    <citation type="journal article" date="2015" name="Front. Microbiol.">
        <title>Genome sequence of the plant growth promoting endophytic yeast Rhodotorula graminis WP1.</title>
        <authorList>
            <person name="Firrincieli A."/>
            <person name="Otillar R."/>
            <person name="Salamov A."/>
            <person name="Schmutz J."/>
            <person name="Khan Z."/>
            <person name="Redman R.S."/>
            <person name="Fleck N.D."/>
            <person name="Lindquist E."/>
            <person name="Grigoriev I.V."/>
            <person name="Doty S.L."/>
        </authorList>
    </citation>
    <scope>NUCLEOTIDE SEQUENCE [LARGE SCALE GENOMIC DNA]</scope>
    <source>
        <strain evidence="2 3">WP1</strain>
    </source>
</reference>
<feature type="compositionally biased region" description="Gly residues" evidence="1">
    <location>
        <begin position="513"/>
        <end position="528"/>
    </location>
</feature>
<dbReference type="Pfam" id="PF08737">
    <property type="entry name" value="Rgp1"/>
    <property type="match status" value="1"/>
</dbReference>
<feature type="compositionally biased region" description="Low complexity" evidence="1">
    <location>
        <begin position="1066"/>
        <end position="1075"/>
    </location>
</feature>
<evidence type="ECO:0000256" key="1">
    <source>
        <dbReference type="SAM" id="MobiDB-lite"/>
    </source>
</evidence>
<feature type="compositionally biased region" description="Gly residues" evidence="1">
    <location>
        <begin position="228"/>
        <end position="237"/>
    </location>
</feature>
<feature type="compositionally biased region" description="Low complexity" evidence="1">
    <location>
        <begin position="61"/>
        <end position="72"/>
    </location>
</feature>
<feature type="compositionally biased region" description="Pro residues" evidence="1">
    <location>
        <begin position="36"/>
        <end position="60"/>
    </location>
</feature>
<name>A0A0P9EWD9_RHOGW</name>
<feature type="compositionally biased region" description="Polar residues" evidence="1">
    <location>
        <begin position="950"/>
        <end position="959"/>
    </location>
</feature>
<feature type="region of interest" description="Disordered" evidence="1">
    <location>
        <begin position="30"/>
        <end position="445"/>
    </location>
</feature>
<organism evidence="2 3">
    <name type="scientific">Rhodotorula graminis (strain WP1)</name>
    <dbReference type="NCBI Taxonomy" id="578459"/>
    <lineage>
        <taxon>Eukaryota</taxon>
        <taxon>Fungi</taxon>
        <taxon>Dikarya</taxon>
        <taxon>Basidiomycota</taxon>
        <taxon>Pucciniomycotina</taxon>
        <taxon>Microbotryomycetes</taxon>
        <taxon>Sporidiobolales</taxon>
        <taxon>Sporidiobolaceae</taxon>
        <taxon>Rhodotorula</taxon>
    </lineage>
</organism>
<dbReference type="Proteomes" id="UP000053890">
    <property type="component" value="Unassembled WGS sequence"/>
</dbReference>
<accession>A0A0P9EWD9</accession>
<dbReference type="InterPro" id="IPR014848">
    <property type="entry name" value="Rgp1"/>
</dbReference>
<keyword evidence="3" id="KW-1185">Reference proteome</keyword>
<dbReference type="RefSeq" id="XP_018269640.1">
    <property type="nucleotide sequence ID" value="XM_018417504.1"/>
</dbReference>
<feature type="region of interest" description="Disordered" evidence="1">
    <location>
        <begin position="1055"/>
        <end position="1075"/>
    </location>
</feature>
<feature type="compositionally biased region" description="Low complexity" evidence="1">
    <location>
        <begin position="272"/>
        <end position="308"/>
    </location>
</feature>
<dbReference type="PANTHER" id="PTHR12507">
    <property type="entry name" value="REDUCED GROWTH PHENOTYPE 1 RGP1, YEAST -RELATED"/>
    <property type="match status" value="1"/>
</dbReference>
<dbReference type="OMA" id="RVYNHVG"/>
<feature type="compositionally biased region" description="Low complexity" evidence="1">
    <location>
        <begin position="97"/>
        <end position="165"/>
    </location>
</feature>
<dbReference type="AlphaFoldDB" id="A0A0P9EWD9"/>
<feature type="compositionally biased region" description="Low complexity" evidence="1">
    <location>
        <begin position="172"/>
        <end position="182"/>
    </location>
</feature>
<dbReference type="OrthoDB" id="1918at2759"/>
<feature type="compositionally biased region" description="Low complexity" evidence="1">
    <location>
        <begin position="932"/>
        <end position="949"/>
    </location>
</feature>